<evidence type="ECO:0000313" key="4">
    <source>
        <dbReference type="Proteomes" id="UP000077384"/>
    </source>
</evidence>
<feature type="domain" description="DUF362" evidence="1">
    <location>
        <begin position="219"/>
        <end position="433"/>
    </location>
</feature>
<dbReference type="InterPro" id="IPR007160">
    <property type="entry name" value="DUF362"/>
</dbReference>
<organism evidence="2 4">
    <name type="scientific">Clostridium coskatii</name>
    <dbReference type="NCBI Taxonomy" id="1705578"/>
    <lineage>
        <taxon>Bacteria</taxon>
        <taxon>Bacillati</taxon>
        <taxon>Bacillota</taxon>
        <taxon>Clostridia</taxon>
        <taxon>Eubacteriales</taxon>
        <taxon>Clostridiaceae</taxon>
        <taxon>Clostridium</taxon>
    </lineage>
</organism>
<proteinExistence type="predicted"/>
<dbReference type="Pfam" id="PF04015">
    <property type="entry name" value="DUF362"/>
    <property type="match status" value="2"/>
</dbReference>
<dbReference type="AlphaFoldDB" id="A0A170NNX3"/>
<dbReference type="EMBL" id="LITQ01000007">
    <property type="protein sequence ID" value="OAA94199.1"/>
    <property type="molecule type" value="Genomic_DNA"/>
</dbReference>
<dbReference type="Proteomes" id="UP000077384">
    <property type="component" value="Unassembled WGS sequence"/>
</dbReference>
<evidence type="ECO:0000313" key="5">
    <source>
        <dbReference type="Proteomes" id="UP000093694"/>
    </source>
</evidence>
<name>A0A170NNX3_9CLOT</name>
<feature type="domain" description="DUF362" evidence="1">
    <location>
        <begin position="86"/>
        <end position="177"/>
    </location>
</feature>
<dbReference type="PATRIC" id="fig|1705578.3.peg.3415"/>
<protein>
    <recommendedName>
        <fullName evidence="1">DUF362 domain-containing protein</fullName>
    </recommendedName>
</protein>
<comment type="caution">
    <text evidence="2">The sequence shown here is derived from an EMBL/GenBank/DDBJ whole genome shotgun (WGS) entry which is preliminary data.</text>
</comment>
<reference evidence="3 5" key="2">
    <citation type="journal article" date="2016" name="Front. Microbiol.">
        <title>Industrial Acetogenic Biocatalysts: A Comparative Metabolic and Genomic Analysis.</title>
        <authorList>
            <person name="Bengelsdorf F."/>
            <person name="Poehlein A."/>
            <person name="Sonja S."/>
            <person name="Erz C."/>
            <person name="Hummel T."/>
            <person name="Hoffmeister S."/>
            <person name="Daniel R."/>
            <person name="Durre P."/>
        </authorList>
    </citation>
    <scope>NUCLEOTIDE SEQUENCE [LARGE SCALE GENOMIC DNA]</scope>
    <source>
        <strain evidence="3 5">PTA-10522</strain>
    </source>
</reference>
<reference evidence="2 4" key="1">
    <citation type="journal article" date="2015" name="Biotechnol. Bioeng.">
        <title>Genome sequence and phenotypic characterization of Caulobacter segnis.</title>
        <authorList>
            <person name="Patel S."/>
            <person name="Fletcher B."/>
            <person name="Scott D.C."/>
            <person name="Ely B."/>
        </authorList>
    </citation>
    <scope>NUCLEOTIDE SEQUENCE [LARGE SCALE GENOMIC DNA]</scope>
    <source>
        <strain evidence="2 4">PS02</strain>
    </source>
</reference>
<dbReference type="Proteomes" id="UP000093694">
    <property type="component" value="Unassembled WGS sequence"/>
</dbReference>
<evidence type="ECO:0000259" key="1">
    <source>
        <dbReference type="Pfam" id="PF04015"/>
    </source>
</evidence>
<evidence type="ECO:0000313" key="3">
    <source>
        <dbReference type="EMBL" id="OBR95531.1"/>
    </source>
</evidence>
<dbReference type="RefSeq" id="WP_063600393.1">
    <property type="nucleotide sequence ID" value="NZ_LITQ01000007.1"/>
</dbReference>
<gene>
    <name evidence="3" type="ORF">CLCOS_13240</name>
    <name evidence="2" type="ORF">WX73_03346</name>
</gene>
<dbReference type="EMBL" id="LROR01000037">
    <property type="protein sequence ID" value="OBR95531.1"/>
    <property type="molecule type" value="Genomic_DNA"/>
</dbReference>
<accession>A0A170NNX3</accession>
<evidence type="ECO:0000313" key="2">
    <source>
        <dbReference type="EMBL" id="OAA94199.1"/>
    </source>
</evidence>
<keyword evidence="5" id="KW-1185">Reference proteome</keyword>
<sequence>MENNILSNGLVGIYENRDVNKYFEEAPFNPSEKYSEYKFKDCISLSKNYIYSSVRECLKLLNLDIKNYNKENWNPLKTIIKPGDKVVIKPNFVLDKHNYGGNIWSIITHPSIIRAIVDYVYIALNGKGHIIIADAPQADCDFNNFLKISKIETIKKLYKEKVNFDIEIYDLRQVRYVVNHHGFLDSNSRIYQNGDPLGYEVVDLTSKSEFSTLNNYDKIYGADYDRSETIKHHTKDKNEYCISKTVLSADVIISVPKIKTHRKAGVTLNLKNLVGINGNKNYLPHFQIGTPENGGDEFPQLNNKQKIVFYTNRKLIDKLLARPNLIKDKIYGTSKFLYKFIKKMLKINIETKNVISAGNWYGNDTTWRMVVDLNKILIYSDKVGNMRNIPQRRFISFVDGIIAGEGEGPLIPDSKPCGIIACGFNPYVVDITLTKLMGINYKKLKKFQAINKLINFRIFNCDIDKVVIKSNNSRYECLLKNDSDKFLQFKLPRGWRNKIEL</sequence>